<keyword evidence="1" id="KW-0472">Membrane</keyword>
<keyword evidence="1" id="KW-0812">Transmembrane</keyword>
<sequence>MIKRYVNNQSGYSLLLTIFAVLFISIIGVSILSFTLNTTRVTVNEQVNQSSYYIAEAGLVEKRAELNVLAGAAYKEVLSSYNALPPEEQIDYDLETVFYSRVQSMINERLTFESASTYEEQQSVTPFSNAKVTQISTSPLVYEIASAGTIPAEKTPELTKELKQRVEIQMNVDKTPKSVTIPNDSGTTKFQACFSVYAKGDVNVGNGTLIGPIYSDGTTNLNGGQAKIIGNVYSKGNININGGTNTMIDGDVFTEQQVDPHSKVTGNVFENFNLDAVQMDCVQRAPDLPSVQNSFPAPQSGYDDQNSANGVLKLIKDDYYFEEISTKNNRPLTIDLQGQNKRIFVDTLDLKGSIELINPGKLELIILNEFQSGGQGSINNNNDTDVLTIRYAGSEIFKYSGNDPLNGHLYIKEADLQLTNGKQVTGDIFAYGVSSLDIKGGQATNDRLIIAPNSTFILGSNTTINGNVVVKNFITNGNNMTVNPPDSDYGEWDGPGGEEQVEVIEYSEDGSFLKTEVLVEE</sequence>
<accession>A0ABU5KHV5</accession>
<organism evidence="2 3">
    <name type="scientific">Jeotgalibacillus haloalkalitolerans</name>
    <dbReference type="NCBI Taxonomy" id="3104292"/>
    <lineage>
        <taxon>Bacteria</taxon>
        <taxon>Bacillati</taxon>
        <taxon>Bacillota</taxon>
        <taxon>Bacilli</taxon>
        <taxon>Bacillales</taxon>
        <taxon>Caryophanaceae</taxon>
        <taxon>Jeotgalibacillus</taxon>
    </lineage>
</organism>
<proteinExistence type="predicted"/>
<name>A0ABU5KHV5_9BACL</name>
<dbReference type="RefSeq" id="WP_322419767.1">
    <property type="nucleotide sequence ID" value="NZ_JAXQNN010000001.1"/>
</dbReference>
<evidence type="ECO:0000256" key="1">
    <source>
        <dbReference type="SAM" id="Phobius"/>
    </source>
</evidence>
<dbReference type="Proteomes" id="UP001292084">
    <property type="component" value="Unassembled WGS sequence"/>
</dbReference>
<keyword evidence="3" id="KW-1185">Reference proteome</keyword>
<evidence type="ECO:0000313" key="3">
    <source>
        <dbReference type="Proteomes" id="UP001292084"/>
    </source>
</evidence>
<evidence type="ECO:0008006" key="4">
    <source>
        <dbReference type="Google" id="ProtNLM"/>
    </source>
</evidence>
<gene>
    <name evidence="2" type="ORF">UFB30_00790</name>
</gene>
<feature type="transmembrane region" description="Helical" evidence="1">
    <location>
        <begin position="12"/>
        <end position="36"/>
    </location>
</feature>
<reference evidence="2 3" key="1">
    <citation type="submission" date="2023-12" db="EMBL/GenBank/DDBJ databases">
        <title>Jeotgalibacillus haloalkaliphilus sp. nov., a novel salt-tolerant bacteria, isolated from the estuary of the Fenhe River into the Yellow River.</title>
        <authorList>
            <person name="Li Y."/>
        </authorList>
    </citation>
    <scope>NUCLEOTIDE SEQUENCE [LARGE SCALE GENOMIC DNA]</scope>
    <source>
        <strain evidence="2 3">HH7-29</strain>
    </source>
</reference>
<dbReference type="EMBL" id="JAXQNN010000001">
    <property type="protein sequence ID" value="MDZ5710729.1"/>
    <property type="molecule type" value="Genomic_DNA"/>
</dbReference>
<comment type="caution">
    <text evidence="2">The sequence shown here is derived from an EMBL/GenBank/DDBJ whole genome shotgun (WGS) entry which is preliminary data.</text>
</comment>
<keyword evidence="1" id="KW-1133">Transmembrane helix</keyword>
<protein>
    <recommendedName>
        <fullName evidence="4">Type 4 fimbrial biogenesis protein PilX N-terminal domain-containing protein</fullName>
    </recommendedName>
</protein>
<evidence type="ECO:0000313" key="2">
    <source>
        <dbReference type="EMBL" id="MDZ5710729.1"/>
    </source>
</evidence>